<dbReference type="GO" id="GO:0016020">
    <property type="term" value="C:membrane"/>
    <property type="evidence" value="ECO:0007669"/>
    <property type="project" value="UniProtKB-UniRule"/>
</dbReference>
<protein>
    <submittedName>
        <fullName evidence="4">OmpA family protein</fullName>
    </submittedName>
</protein>
<feature type="domain" description="OmpA-like" evidence="3">
    <location>
        <begin position="59"/>
        <end position="179"/>
    </location>
</feature>
<dbReference type="Pfam" id="PF00691">
    <property type="entry name" value="OmpA"/>
    <property type="match status" value="1"/>
</dbReference>
<evidence type="ECO:0000256" key="2">
    <source>
        <dbReference type="SAM" id="SignalP"/>
    </source>
</evidence>
<evidence type="ECO:0000256" key="1">
    <source>
        <dbReference type="PROSITE-ProRule" id="PRU00473"/>
    </source>
</evidence>
<reference evidence="4" key="2">
    <citation type="journal article" date="2021" name="PeerJ">
        <title>Extensive microbial diversity within the chicken gut microbiome revealed by metagenomics and culture.</title>
        <authorList>
            <person name="Gilroy R."/>
            <person name="Ravi A."/>
            <person name="Getino M."/>
            <person name="Pursley I."/>
            <person name="Horton D.L."/>
            <person name="Alikhan N.F."/>
            <person name="Baker D."/>
            <person name="Gharbi K."/>
            <person name="Hall N."/>
            <person name="Watson M."/>
            <person name="Adriaenssens E.M."/>
            <person name="Foster-Nyarko E."/>
            <person name="Jarju S."/>
            <person name="Secka A."/>
            <person name="Antonio M."/>
            <person name="Oren A."/>
            <person name="Chaudhuri R.R."/>
            <person name="La Ragione R."/>
            <person name="Hildebrand F."/>
            <person name="Pallen M.J."/>
        </authorList>
    </citation>
    <scope>NUCLEOTIDE SEQUENCE</scope>
    <source>
        <strain evidence="4">10192</strain>
    </source>
</reference>
<keyword evidence="1" id="KW-0472">Membrane</keyword>
<evidence type="ECO:0000313" key="5">
    <source>
        <dbReference type="Proteomes" id="UP000823632"/>
    </source>
</evidence>
<keyword evidence="2" id="KW-0732">Signal</keyword>
<dbReference type="AlphaFoldDB" id="A0A9D9H059"/>
<dbReference type="PANTHER" id="PTHR30329:SF21">
    <property type="entry name" value="LIPOPROTEIN YIAD-RELATED"/>
    <property type="match status" value="1"/>
</dbReference>
<feature type="chain" id="PRO_5039220770" evidence="2">
    <location>
        <begin position="20"/>
        <end position="182"/>
    </location>
</feature>
<evidence type="ECO:0000259" key="3">
    <source>
        <dbReference type="PROSITE" id="PS51123"/>
    </source>
</evidence>
<dbReference type="Gene3D" id="3.30.1330.60">
    <property type="entry name" value="OmpA-like domain"/>
    <property type="match status" value="1"/>
</dbReference>
<accession>A0A9D9H059</accession>
<dbReference type="PANTHER" id="PTHR30329">
    <property type="entry name" value="STATOR ELEMENT OF FLAGELLAR MOTOR COMPLEX"/>
    <property type="match status" value="1"/>
</dbReference>
<reference evidence="4" key="1">
    <citation type="submission" date="2020-10" db="EMBL/GenBank/DDBJ databases">
        <authorList>
            <person name="Gilroy R."/>
        </authorList>
    </citation>
    <scope>NUCLEOTIDE SEQUENCE</scope>
    <source>
        <strain evidence="4">10192</strain>
    </source>
</reference>
<comment type="caution">
    <text evidence="4">The sequence shown here is derived from an EMBL/GenBank/DDBJ whole genome shotgun (WGS) entry which is preliminary data.</text>
</comment>
<name>A0A9D9H059_9BACT</name>
<evidence type="ECO:0000313" key="4">
    <source>
        <dbReference type="EMBL" id="MBO8430103.1"/>
    </source>
</evidence>
<dbReference type="PROSITE" id="PS51123">
    <property type="entry name" value="OMPA_2"/>
    <property type="match status" value="1"/>
</dbReference>
<dbReference type="InterPro" id="IPR036737">
    <property type="entry name" value="OmpA-like_sf"/>
</dbReference>
<dbReference type="SUPFAM" id="SSF103088">
    <property type="entry name" value="OmpA-like"/>
    <property type="match status" value="1"/>
</dbReference>
<dbReference type="InterPro" id="IPR050330">
    <property type="entry name" value="Bact_OuterMem_StrucFunc"/>
</dbReference>
<gene>
    <name evidence="4" type="ORF">IAC76_01820</name>
</gene>
<organism evidence="4 5">
    <name type="scientific">Candidatus Scatousia excrementipullorum</name>
    <dbReference type="NCBI Taxonomy" id="2840936"/>
    <lineage>
        <taxon>Bacteria</taxon>
        <taxon>Candidatus Scatousia</taxon>
    </lineage>
</organism>
<dbReference type="EMBL" id="JADIND010000039">
    <property type="protein sequence ID" value="MBO8430103.1"/>
    <property type="molecule type" value="Genomic_DNA"/>
</dbReference>
<feature type="signal peptide" evidence="2">
    <location>
        <begin position="1"/>
        <end position="19"/>
    </location>
</feature>
<dbReference type="Proteomes" id="UP000823632">
    <property type="component" value="Unassembled WGS sequence"/>
</dbReference>
<proteinExistence type="predicted"/>
<sequence length="182" mass="20797">MKYILLLSLFMILSVKTFAAEVNNFYPGMFFSPEIIKIENVFRAIVKDCSNSVVYTRVPRGLIVSVVQSELFDNGSTDIKRCGLLVLNALIKVLKTFNNRCVIESHTDELLPEGSPYTEDWEVSIRRANKIAAYIVKYGKIPPEQIFPLGFGNFMPFKETVSRSGFSDSRIDFVIIVYDYKR</sequence>
<dbReference type="InterPro" id="IPR006665">
    <property type="entry name" value="OmpA-like"/>
</dbReference>